<dbReference type="GO" id="GO:0016301">
    <property type="term" value="F:kinase activity"/>
    <property type="evidence" value="ECO:0007669"/>
    <property type="project" value="UniProtKB-KW"/>
</dbReference>
<keyword evidence="3" id="KW-0597">Phosphoprotein</keyword>
<keyword evidence="8" id="KW-0902">Two-component regulatory system</keyword>
<keyword evidence="9" id="KW-0812">Transmembrane</keyword>
<dbReference type="InterPro" id="IPR003594">
    <property type="entry name" value="HATPase_dom"/>
</dbReference>
<feature type="transmembrane region" description="Helical" evidence="9">
    <location>
        <begin position="71"/>
        <end position="89"/>
    </location>
</feature>
<feature type="domain" description="Signal transduction histidine kinase subgroup 3 dimerisation and phosphoacceptor" evidence="11">
    <location>
        <begin position="175"/>
        <end position="240"/>
    </location>
</feature>
<dbReference type="Gene3D" id="3.30.565.10">
    <property type="entry name" value="Histidine kinase-like ATPase, C-terminal domain"/>
    <property type="match status" value="1"/>
</dbReference>
<evidence type="ECO:0000256" key="5">
    <source>
        <dbReference type="ARBA" id="ARBA00022741"/>
    </source>
</evidence>
<gene>
    <name evidence="12" type="ORF">GC106_41010</name>
</gene>
<proteinExistence type="predicted"/>
<feature type="transmembrane region" description="Helical" evidence="9">
    <location>
        <begin position="21"/>
        <end position="41"/>
    </location>
</feature>
<dbReference type="PANTHER" id="PTHR24421:SF10">
    <property type="entry name" value="NITRATE_NITRITE SENSOR PROTEIN NARQ"/>
    <property type="match status" value="1"/>
</dbReference>
<dbReference type="EMBL" id="JAAATY010000012">
    <property type="protein sequence ID" value="NRN66868.1"/>
    <property type="molecule type" value="Genomic_DNA"/>
</dbReference>
<comment type="catalytic activity">
    <reaction evidence="1">
        <text>ATP + protein L-histidine = ADP + protein N-phospho-L-histidine.</text>
        <dbReference type="EC" id="2.7.13.3"/>
    </reaction>
</comment>
<dbReference type="RefSeq" id="WP_173133678.1">
    <property type="nucleotide sequence ID" value="NZ_CBCSGW010000001.1"/>
</dbReference>
<reference evidence="12 13" key="1">
    <citation type="submission" date="2020-01" db="EMBL/GenBank/DDBJ databases">
        <title>Kibdelosporangium persica a novel Actinomycetes from a hot desert in Iran.</title>
        <authorList>
            <person name="Safaei N."/>
            <person name="Zaburannyi N."/>
            <person name="Mueller R."/>
            <person name="Wink J."/>
        </authorList>
    </citation>
    <scope>NUCLEOTIDE SEQUENCE [LARGE SCALE GENOMIC DNA]</scope>
    <source>
        <strain evidence="12 13">4NS15</strain>
    </source>
</reference>
<evidence type="ECO:0000256" key="6">
    <source>
        <dbReference type="ARBA" id="ARBA00022777"/>
    </source>
</evidence>
<evidence type="ECO:0000313" key="12">
    <source>
        <dbReference type="EMBL" id="NRN66868.1"/>
    </source>
</evidence>
<evidence type="ECO:0000256" key="9">
    <source>
        <dbReference type="SAM" id="Phobius"/>
    </source>
</evidence>
<keyword evidence="7" id="KW-0067">ATP-binding</keyword>
<evidence type="ECO:0000256" key="1">
    <source>
        <dbReference type="ARBA" id="ARBA00000085"/>
    </source>
</evidence>
<comment type="caution">
    <text evidence="12">The sequence shown here is derived from an EMBL/GenBank/DDBJ whole genome shotgun (WGS) entry which is preliminary data.</text>
</comment>
<dbReference type="CDD" id="cd16917">
    <property type="entry name" value="HATPase_UhpB-NarQ-NarX-like"/>
    <property type="match status" value="1"/>
</dbReference>
<feature type="transmembrane region" description="Helical" evidence="9">
    <location>
        <begin position="95"/>
        <end position="110"/>
    </location>
</feature>
<evidence type="ECO:0000256" key="8">
    <source>
        <dbReference type="ARBA" id="ARBA00023012"/>
    </source>
</evidence>
<dbReference type="InterPro" id="IPR036890">
    <property type="entry name" value="HATPase_C_sf"/>
</dbReference>
<dbReference type="InterPro" id="IPR050482">
    <property type="entry name" value="Sensor_HK_TwoCompSys"/>
</dbReference>
<dbReference type="SUPFAM" id="SSF55874">
    <property type="entry name" value="ATPase domain of HSP90 chaperone/DNA topoisomerase II/histidine kinase"/>
    <property type="match status" value="1"/>
</dbReference>
<evidence type="ECO:0000313" key="13">
    <source>
        <dbReference type="Proteomes" id="UP000763557"/>
    </source>
</evidence>
<feature type="transmembrane region" description="Helical" evidence="9">
    <location>
        <begin position="115"/>
        <end position="135"/>
    </location>
</feature>
<dbReference type="Proteomes" id="UP000763557">
    <property type="component" value="Unassembled WGS sequence"/>
</dbReference>
<evidence type="ECO:0000259" key="11">
    <source>
        <dbReference type="Pfam" id="PF07730"/>
    </source>
</evidence>
<feature type="domain" description="Histidine kinase/HSP90-like ATPase" evidence="10">
    <location>
        <begin position="283"/>
        <end position="370"/>
    </location>
</feature>
<feature type="transmembrane region" description="Helical" evidence="9">
    <location>
        <begin position="141"/>
        <end position="159"/>
    </location>
</feature>
<protein>
    <recommendedName>
        <fullName evidence="2">histidine kinase</fullName>
        <ecNumber evidence="2">2.7.13.3</ecNumber>
    </recommendedName>
</protein>
<keyword evidence="9" id="KW-0472">Membrane</keyword>
<keyword evidence="4" id="KW-0808">Transferase</keyword>
<keyword evidence="13" id="KW-1185">Reference proteome</keyword>
<keyword evidence="9" id="KW-1133">Transmembrane helix</keyword>
<dbReference type="EC" id="2.7.13.3" evidence="2"/>
<evidence type="ECO:0000256" key="2">
    <source>
        <dbReference type="ARBA" id="ARBA00012438"/>
    </source>
</evidence>
<keyword evidence="6 12" id="KW-0418">Kinase</keyword>
<dbReference type="Pfam" id="PF02518">
    <property type="entry name" value="HATPase_c"/>
    <property type="match status" value="1"/>
</dbReference>
<evidence type="ECO:0000256" key="3">
    <source>
        <dbReference type="ARBA" id="ARBA00022553"/>
    </source>
</evidence>
<evidence type="ECO:0000256" key="7">
    <source>
        <dbReference type="ARBA" id="ARBA00022840"/>
    </source>
</evidence>
<organism evidence="12 13">
    <name type="scientific">Kibdelosporangium persicum</name>
    <dbReference type="NCBI Taxonomy" id="2698649"/>
    <lineage>
        <taxon>Bacteria</taxon>
        <taxon>Bacillati</taxon>
        <taxon>Actinomycetota</taxon>
        <taxon>Actinomycetes</taxon>
        <taxon>Pseudonocardiales</taxon>
        <taxon>Pseudonocardiaceae</taxon>
        <taxon>Kibdelosporangium</taxon>
    </lineage>
</organism>
<accession>A0ABX2F7S7</accession>
<evidence type="ECO:0000259" key="10">
    <source>
        <dbReference type="Pfam" id="PF02518"/>
    </source>
</evidence>
<dbReference type="Gene3D" id="1.20.5.1930">
    <property type="match status" value="1"/>
</dbReference>
<evidence type="ECO:0000256" key="4">
    <source>
        <dbReference type="ARBA" id="ARBA00022679"/>
    </source>
</evidence>
<dbReference type="InterPro" id="IPR011712">
    <property type="entry name" value="Sig_transdc_His_kin_sub3_dim/P"/>
</dbReference>
<dbReference type="Pfam" id="PF07730">
    <property type="entry name" value="HisKA_3"/>
    <property type="match status" value="1"/>
</dbReference>
<keyword evidence="5" id="KW-0547">Nucleotide-binding</keyword>
<sequence>MYGLLRSLYDEPSPSRPNSRAWWDWALVGVIVSVAVAEGVLRQDLPWRVVSTVMTVGLAPTLLWRRTRPLLMVAIAFGASAVVTVLIGAEPQSNTMVFVLLLVYSLVRWGSGREVVLGTAIILVKLCLSLLLGYISLPDTLAGLVVLFSVGALGSAMRYRAKARMRELDQVKLLERERLARDLHDTVAHHVSAMALRAGAGLAASETEPNAATEALTVIESEASLALAEMRTMVRVLRQNEPADIAPNPRIGDVTRLATRAGPGPDVEVEITGAVGDLPSSVETAIYRLAQESVTNARRHARHATRVEVRITADDTSVSLRVSDDGEPSPAVTPGHGLIGMIERADLLGGTCQAGPDPERGWTVTAVLPRIPVPGAAR</sequence>
<name>A0ABX2F7S7_9PSEU</name>
<dbReference type="PANTHER" id="PTHR24421">
    <property type="entry name" value="NITRATE/NITRITE SENSOR PROTEIN NARX-RELATED"/>
    <property type="match status" value="1"/>
</dbReference>